<accession>D7G4Y3</accession>
<dbReference type="EMBL" id="FN649760">
    <property type="protein sequence ID" value="CBJ33746.1"/>
    <property type="molecule type" value="Genomic_DNA"/>
</dbReference>
<gene>
    <name evidence="2" type="ORF">Esi_0586_0008</name>
</gene>
<dbReference type="Proteomes" id="UP000002630">
    <property type="component" value="Unassembled WGS sequence"/>
</dbReference>
<feature type="compositionally biased region" description="Basic residues" evidence="1">
    <location>
        <begin position="161"/>
        <end position="179"/>
    </location>
</feature>
<feature type="region of interest" description="Disordered" evidence="1">
    <location>
        <begin position="155"/>
        <end position="219"/>
    </location>
</feature>
<feature type="compositionally biased region" description="Polar residues" evidence="1">
    <location>
        <begin position="83"/>
        <end position="95"/>
    </location>
</feature>
<keyword evidence="3" id="KW-1185">Reference proteome</keyword>
<feature type="region of interest" description="Disordered" evidence="1">
    <location>
        <begin position="71"/>
        <end position="96"/>
    </location>
</feature>
<feature type="compositionally biased region" description="Low complexity" evidence="1">
    <location>
        <begin position="187"/>
        <end position="197"/>
    </location>
</feature>
<protein>
    <submittedName>
        <fullName evidence="2">Uncharacterized protein</fullName>
    </submittedName>
</protein>
<feature type="region of interest" description="Disordered" evidence="1">
    <location>
        <begin position="1"/>
        <end position="39"/>
    </location>
</feature>
<evidence type="ECO:0000256" key="1">
    <source>
        <dbReference type="SAM" id="MobiDB-lite"/>
    </source>
</evidence>
<dbReference type="AlphaFoldDB" id="D7G4Y3"/>
<feature type="compositionally biased region" description="Basic residues" evidence="1">
    <location>
        <begin position="1"/>
        <end position="11"/>
    </location>
</feature>
<proteinExistence type="predicted"/>
<evidence type="ECO:0000313" key="2">
    <source>
        <dbReference type="EMBL" id="CBJ33746.1"/>
    </source>
</evidence>
<reference evidence="2 3" key="1">
    <citation type="journal article" date="2010" name="Nature">
        <title>The Ectocarpus genome and the independent evolution of multicellularity in brown algae.</title>
        <authorList>
            <person name="Cock J.M."/>
            <person name="Sterck L."/>
            <person name="Rouze P."/>
            <person name="Scornet D."/>
            <person name="Allen A.E."/>
            <person name="Amoutzias G."/>
            <person name="Anthouard V."/>
            <person name="Artiguenave F."/>
            <person name="Aury J.M."/>
            <person name="Badger J.H."/>
            <person name="Beszteri B."/>
            <person name="Billiau K."/>
            <person name="Bonnet E."/>
            <person name="Bothwell J.H."/>
            <person name="Bowler C."/>
            <person name="Boyen C."/>
            <person name="Brownlee C."/>
            <person name="Carrano C.J."/>
            <person name="Charrier B."/>
            <person name="Cho G.Y."/>
            <person name="Coelho S.M."/>
            <person name="Collen J."/>
            <person name="Corre E."/>
            <person name="Da Silva C."/>
            <person name="Delage L."/>
            <person name="Delaroque N."/>
            <person name="Dittami S.M."/>
            <person name="Doulbeau S."/>
            <person name="Elias M."/>
            <person name="Farnham G."/>
            <person name="Gachon C.M."/>
            <person name="Gschloessl B."/>
            <person name="Heesch S."/>
            <person name="Jabbari K."/>
            <person name="Jubin C."/>
            <person name="Kawai H."/>
            <person name="Kimura K."/>
            <person name="Kloareg B."/>
            <person name="Kupper F.C."/>
            <person name="Lang D."/>
            <person name="Le Bail A."/>
            <person name="Leblanc C."/>
            <person name="Lerouge P."/>
            <person name="Lohr M."/>
            <person name="Lopez P.J."/>
            <person name="Martens C."/>
            <person name="Maumus F."/>
            <person name="Michel G."/>
            <person name="Miranda-Saavedra D."/>
            <person name="Morales J."/>
            <person name="Moreau H."/>
            <person name="Motomura T."/>
            <person name="Nagasato C."/>
            <person name="Napoli C.A."/>
            <person name="Nelson D.R."/>
            <person name="Nyvall-Collen P."/>
            <person name="Peters A.F."/>
            <person name="Pommier C."/>
            <person name="Potin P."/>
            <person name="Poulain J."/>
            <person name="Quesneville H."/>
            <person name="Read B."/>
            <person name="Rensing S.A."/>
            <person name="Ritter A."/>
            <person name="Rousvoal S."/>
            <person name="Samanta M."/>
            <person name="Samson G."/>
            <person name="Schroeder D.C."/>
            <person name="Segurens B."/>
            <person name="Strittmatter M."/>
            <person name="Tonon T."/>
            <person name="Tregear J.W."/>
            <person name="Valentin K."/>
            <person name="von Dassow P."/>
            <person name="Yamagishi T."/>
            <person name="Van de Peer Y."/>
            <person name="Wincker P."/>
        </authorList>
    </citation>
    <scope>NUCLEOTIDE SEQUENCE [LARGE SCALE GENOMIC DNA]</scope>
    <source>
        <strain evidence="3">Ec32 / CCAP1310/4</strain>
    </source>
</reference>
<organism evidence="2 3">
    <name type="scientific">Ectocarpus siliculosus</name>
    <name type="common">Brown alga</name>
    <name type="synonym">Conferva siliculosa</name>
    <dbReference type="NCBI Taxonomy" id="2880"/>
    <lineage>
        <taxon>Eukaryota</taxon>
        <taxon>Sar</taxon>
        <taxon>Stramenopiles</taxon>
        <taxon>Ochrophyta</taxon>
        <taxon>PX clade</taxon>
        <taxon>Phaeophyceae</taxon>
        <taxon>Ectocarpales</taxon>
        <taxon>Ectocarpaceae</taxon>
        <taxon>Ectocarpus</taxon>
    </lineage>
</organism>
<feature type="compositionally biased region" description="Polar residues" evidence="1">
    <location>
        <begin position="210"/>
        <end position="219"/>
    </location>
</feature>
<name>D7G4Y3_ECTSI</name>
<sequence length="219" mass="23314">MNANHRRRRRLALFPVAPNGEGNRRGEAAAWPDARPPNVEGGAPAEELIRRVPAWKGADDGWLMIAPPPGFQHHRNHAEQHQEPSPSTSAGSLTGKSGIDITVFTDVSLVGENPDPPCAPSSIPVVTGTAAAAWTQNPFGGWSPLPPRWRNYATCAGGWKRGSRRPRKSTASHPRRPSRPKPPPATKPAASGGTSAPSGGGRWSGERSCTRGTWVTTTP</sequence>
<evidence type="ECO:0000313" key="3">
    <source>
        <dbReference type="Proteomes" id="UP000002630"/>
    </source>
</evidence>
<dbReference type="InParanoid" id="D7G4Y3"/>